<feature type="region of interest" description="Disordered" evidence="1">
    <location>
        <begin position="1"/>
        <end position="42"/>
    </location>
</feature>
<organism evidence="2 3">
    <name type="scientific">Baekduia soli</name>
    <dbReference type="NCBI Taxonomy" id="496014"/>
    <lineage>
        <taxon>Bacteria</taxon>
        <taxon>Bacillati</taxon>
        <taxon>Actinomycetota</taxon>
        <taxon>Thermoleophilia</taxon>
        <taxon>Solirubrobacterales</taxon>
        <taxon>Baekduiaceae</taxon>
        <taxon>Baekduia</taxon>
    </lineage>
</organism>
<dbReference type="Proteomes" id="UP000321805">
    <property type="component" value="Chromosome"/>
</dbReference>
<protein>
    <submittedName>
        <fullName evidence="2">Uncharacterized protein</fullName>
    </submittedName>
</protein>
<evidence type="ECO:0000313" key="3">
    <source>
        <dbReference type="Proteomes" id="UP000321805"/>
    </source>
</evidence>
<evidence type="ECO:0000256" key="1">
    <source>
        <dbReference type="SAM" id="MobiDB-lite"/>
    </source>
</evidence>
<reference evidence="2 3" key="1">
    <citation type="journal article" date="2018" name="J. Microbiol.">
        <title>Baekduia soli gen. nov., sp. nov., a novel bacterium isolated from the soil of Baekdu Mountain and proposal of a novel family name, Baekduiaceae fam. nov.</title>
        <authorList>
            <person name="An D.S."/>
            <person name="Siddiqi M.Z."/>
            <person name="Kim K.H."/>
            <person name="Yu H.S."/>
            <person name="Im W.T."/>
        </authorList>
    </citation>
    <scope>NUCLEOTIDE SEQUENCE [LARGE SCALE GENOMIC DNA]</scope>
    <source>
        <strain evidence="2 3">BR7-21</strain>
    </source>
</reference>
<proteinExistence type="predicted"/>
<dbReference type="EMBL" id="CP042430">
    <property type="protein sequence ID" value="QEC47316.1"/>
    <property type="molecule type" value="Genomic_DNA"/>
</dbReference>
<sequence length="69" mass="7532">MTTDPPPGPGELAAEQDERAWEEARAARETPQEAEARAHLRRSEKAAYLRDKLEEAEQADAEAAAEADG</sequence>
<dbReference type="AlphaFoldDB" id="A0A5B8U2S1"/>
<dbReference type="KEGG" id="bsol:FSW04_06765"/>
<feature type="compositionally biased region" description="Basic and acidic residues" evidence="1">
    <location>
        <begin position="16"/>
        <end position="42"/>
    </location>
</feature>
<dbReference type="RefSeq" id="WP_146917632.1">
    <property type="nucleotide sequence ID" value="NZ_CP042430.1"/>
</dbReference>
<name>A0A5B8U2S1_9ACTN</name>
<keyword evidence="3" id="KW-1185">Reference proteome</keyword>
<evidence type="ECO:0000313" key="2">
    <source>
        <dbReference type="EMBL" id="QEC47316.1"/>
    </source>
</evidence>
<accession>A0A5B8U2S1</accession>
<gene>
    <name evidence="2" type="ORF">FSW04_06765</name>
</gene>